<protein>
    <submittedName>
        <fullName evidence="2">Uncharacterized protein</fullName>
    </submittedName>
</protein>
<feature type="transmembrane region" description="Helical" evidence="1">
    <location>
        <begin position="6"/>
        <end position="26"/>
    </location>
</feature>
<keyword evidence="1" id="KW-0812">Transmembrane</keyword>
<dbReference type="OrthoDB" id="5741301at2"/>
<dbReference type="EMBL" id="AAVT01000012">
    <property type="protein sequence ID" value="EAW29983.1"/>
    <property type="molecule type" value="Genomic_DNA"/>
</dbReference>
<proteinExistence type="predicted"/>
<evidence type="ECO:0000313" key="3">
    <source>
        <dbReference type="Proteomes" id="UP000004931"/>
    </source>
</evidence>
<dbReference type="eggNOG" id="ENOG502ZUWG">
    <property type="taxonomic scope" value="Bacteria"/>
</dbReference>
<evidence type="ECO:0000313" key="2">
    <source>
        <dbReference type="EMBL" id="EAW29983.1"/>
    </source>
</evidence>
<accession>A0YGW5</accession>
<comment type="caution">
    <text evidence="2">The sequence shown here is derived from an EMBL/GenBank/DDBJ whole genome shotgun (WGS) entry which is preliminary data.</text>
</comment>
<keyword evidence="1" id="KW-0472">Membrane</keyword>
<dbReference type="Proteomes" id="UP000004931">
    <property type="component" value="Unassembled WGS sequence"/>
</dbReference>
<keyword evidence="1" id="KW-1133">Transmembrane helix</keyword>
<dbReference type="AlphaFoldDB" id="A0YGW5"/>
<reference evidence="2 3" key="1">
    <citation type="journal article" date="2010" name="J. Bacteriol.">
        <title>Genome sequence of the oligotrophic marine Gammaproteobacterium HTCC2143, isolated from the Oregon Coast.</title>
        <authorList>
            <person name="Oh H.M."/>
            <person name="Kang I."/>
            <person name="Ferriera S."/>
            <person name="Giovannoni S.J."/>
            <person name="Cho J.C."/>
        </authorList>
    </citation>
    <scope>NUCLEOTIDE SEQUENCE [LARGE SCALE GENOMIC DNA]</scope>
    <source>
        <strain evidence="2 3">HTCC2143</strain>
    </source>
</reference>
<gene>
    <name evidence="2" type="ORF">GP2143_06809</name>
</gene>
<organism evidence="2 3">
    <name type="scientific">marine gamma proteobacterium HTCC2143</name>
    <dbReference type="NCBI Taxonomy" id="247633"/>
    <lineage>
        <taxon>Bacteria</taxon>
        <taxon>Pseudomonadati</taxon>
        <taxon>Pseudomonadota</taxon>
        <taxon>Gammaproteobacteria</taxon>
        <taxon>Cellvibrionales</taxon>
        <taxon>Spongiibacteraceae</taxon>
        <taxon>BD1-7 clade</taxon>
    </lineage>
</organism>
<sequence>MNIVNINRYWVLFLAVCLIGFMAIFFTPRNEETLRVIKGEIQGCGYLDGGGEEPVLHATIKTEDNTYIKTAFQDCLSGKKVNVLVKRGMLYYNRVYVAEKA</sequence>
<keyword evidence="3" id="KW-1185">Reference proteome</keyword>
<name>A0YGW5_9GAMM</name>
<evidence type="ECO:0000256" key="1">
    <source>
        <dbReference type="SAM" id="Phobius"/>
    </source>
</evidence>